<name>A0AAV4AN84_9GAST</name>
<organism evidence="5 6">
    <name type="scientific">Plakobranchus ocellatus</name>
    <dbReference type="NCBI Taxonomy" id="259542"/>
    <lineage>
        <taxon>Eukaryota</taxon>
        <taxon>Metazoa</taxon>
        <taxon>Spiralia</taxon>
        <taxon>Lophotrochozoa</taxon>
        <taxon>Mollusca</taxon>
        <taxon>Gastropoda</taxon>
        <taxon>Heterobranchia</taxon>
        <taxon>Euthyneura</taxon>
        <taxon>Panpulmonata</taxon>
        <taxon>Sacoglossa</taxon>
        <taxon>Placobranchoidea</taxon>
        <taxon>Plakobranchidae</taxon>
        <taxon>Plakobranchus</taxon>
    </lineage>
</organism>
<dbReference type="Pfam" id="PF00050">
    <property type="entry name" value="Kazal_1"/>
    <property type="match status" value="1"/>
</dbReference>
<evidence type="ECO:0000313" key="6">
    <source>
        <dbReference type="Proteomes" id="UP000735302"/>
    </source>
</evidence>
<protein>
    <submittedName>
        <fullName evidence="5">Double-headed protease inhibitor, submandibular gland</fullName>
    </submittedName>
</protein>
<dbReference type="InterPro" id="IPR050653">
    <property type="entry name" value="Prot_Inhib_GrowthFact_Antg"/>
</dbReference>
<dbReference type="PANTHER" id="PTHR10913:SF45">
    <property type="entry name" value="FOLLISTATIN, ISOFORM A-RELATED"/>
    <property type="match status" value="1"/>
</dbReference>
<dbReference type="CDD" id="cd00104">
    <property type="entry name" value="KAZAL_FS"/>
    <property type="match status" value="2"/>
</dbReference>
<comment type="caution">
    <text evidence="5">The sequence shown here is derived from an EMBL/GenBank/DDBJ whole genome shotgun (WGS) entry which is preliminary data.</text>
</comment>
<gene>
    <name evidence="5" type="ORF">PoB_003416900</name>
</gene>
<dbReference type="Pfam" id="PF07648">
    <property type="entry name" value="Kazal_2"/>
    <property type="match status" value="1"/>
</dbReference>
<dbReference type="GO" id="GO:0030154">
    <property type="term" value="P:cell differentiation"/>
    <property type="evidence" value="ECO:0007669"/>
    <property type="project" value="TreeGrafter"/>
</dbReference>
<dbReference type="GO" id="GO:0004867">
    <property type="term" value="F:serine-type endopeptidase inhibitor activity"/>
    <property type="evidence" value="ECO:0007669"/>
    <property type="project" value="UniProtKB-KW"/>
</dbReference>
<sequence>MYDNPQLRALVFRIKTPQHFRKTKTKMWLLGVVVLSSCLLLPSIMAASCDPTPQACTKHYSPVCATFKKTFSNRCVMESELCRLAQDGFHLEEASGDNTKCCGDGAPLLYWPVCASDGKTYDNLWLMKNAACKNKDYLVEAPPSTCPDFPTGWGSA</sequence>
<evidence type="ECO:0000256" key="1">
    <source>
        <dbReference type="ARBA" id="ARBA00022690"/>
    </source>
</evidence>
<dbReference type="AlphaFoldDB" id="A0AAV4AN84"/>
<dbReference type="InterPro" id="IPR002350">
    <property type="entry name" value="Kazal_dom"/>
</dbReference>
<dbReference type="Proteomes" id="UP000735302">
    <property type="component" value="Unassembled WGS sequence"/>
</dbReference>
<evidence type="ECO:0000256" key="2">
    <source>
        <dbReference type="ARBA" id="ARBA00022900"/>
    </source>
</evidence>
<keyword evidence="3" id="KW-1015">Disulfide bond</keyword>
<dbReference type="Gene3D" id="3.30.60.30">
    <property type="match status" value="2"/>
</dbReference>
<feature type="domain" description="Kazal-like" evidence="4">
    <location>
        <begin position="100"/>
        <end position="146"/>
    </location>
</feature>
<dbReference type="EMBL" id="BLXT01003904">
    <property type="protein sequence ID" value="GFO07664.1"/>
    <property type="molecule type" value="Genomic_DNA"/>
</dbReference>
<feature type="domain" description="Kazal-like" evidence="4">
    <location>
        <begin position="48"/>
        <end position="99"/>
    </location>
</feature>
<keyword evidence="1 5" id="KW-0646">Protease inhibitor</keyword>
<dbReference type="PANTHER" id="PTHR10913">
    <property type="entry name" value="FOLLISTATIN-RELATED"/>
    <property type="match status" value="1"/>
</dbReference>
<keyword evidence="2" id="KW-0722">Serine protease inhibitor</keyword>
<dbReference type="SUPFAM" id="SSF100895">
    <property type="entry name" value="Kazal-type serine protease inhibitors"/>
    <property type="match status" value="2"/>
</dbReference>
<accession>A0AAV4AN84</accession>
<proteinExistence type="predicted"/>
<reference evidence="5 6" key="1">
    <citation type="journal article" date="2021" name="Elife">
        <title>Chloroplast acquisition without the gene transfer in kleptoplastic sea slugs, Plakobranchus ocellatus.</title>
        <authorList>
            <person name="Maeda T."/>
            <person name="Takahashi S."/>
            <person name="Yoshida T."/>
            <person name="Shimamura S."/>
            <person name="Takaki Y."/>
            <person name="Nagai Y."/>
            <person name="Toyoda A."/>
            <person name="Suzuki Y."/>
            <person name="Arimoto A."/>
            <person name="Ishii H."/>
            <person name="Satoh N."/>
            <person name="Nishiyama T."/>
            <person name="Hasebe M."/>
            <person name="Maruyama T."/>
            <person name="Minagawa J."/>
            <person name="Obokata J."/>
            <person name="Shigenobu S."/>
        </authorList>
    </citation>
    <scope>NUCLEOTIDE SEQUENCE [LARGE SCALE GENOMIC DNA]</scope>
</reference>
<dbReference type="InterPro" id="IPR036058">
    <property type="entry name" value="Kazal_dom_sf"/>
</dbReference>
<keyword evidence="6" id="KW-1185">Reference proteome</keyword>
<evidence type="ECO:0000256" key="3">
    <source>
        <dbReference type="ARBA" id="ARBA00023157"/>
    </source>
</evidence>
<dbReference type="SMART" id="SM00280">
    <property type="entry name" value="KAZAL"/>
    <property type="match status" value="2"/>
</dbReference>
<evidence type="ECO:0000259" key="4">
    <source>
        <dbReference type="SMART" id="SM00280"/>
    </source>
</evidence>
<evidence type="ECO:0000313" key="5">
    <source>
        <dbReference type="EMBL" id="GFO07664.1"/>
    </source>
</evidence>
<dbReference type="GO" id="GO:0005576">
    <property type="term" value="C:extracellular region"/>
    <property type="evidence" value="ECO:0007669"/>
    <property type="project" value="TreeGrafter"/>
</dbReference>